<dbReference type="Pfam" id="PF20431">
    <property type="entry name" value="E_motif"/>
    <property type="match status" value="1"/>
</dbReference>
<dbReference type="PROSITE" id="PS51375">
    <property type="entry name" value="PPR"/>
    <property type="match status" value="3"/>
</dbReference>
<dbReference type="Pfam" id="PF01535">
    <property type="entry name" value="PPR"/>
    <property type="match status" value="5"/>
</dbReference>
<accession>A0ABD3A324</accession>
<dbReference type="Pfam" id="PF13041">
    <property type="entry name" value="PPR_2"/>
    <property type="match status" value="2"/>
</dbReference>
<evidence type="ECO:0000256" key="1">
    <source>
        <dbReference type="ARBA" id="ARBA00022737"/>
    </source>
</evidence>
<evidence type="ECO:0000313" key="4">
    <source>
        <dbReference type="Proteomes" id="UP001630127"/>
    </source>
</evidence>
<proteinExistence type="predicted"/>
<reference evidence="3 4" key="1">
    <citation type="submission" date="2024-11" db="EMBL/GenBank/DDBJ databases">
        <title>A near-complete genome assembly of Cinchona calisaya.</title>
        <authorList>
            <person name="Lian D.C."/>
            <person name="Zhao X.W."/>
            <person name="Wei L."/>
        </authorList>
    </citation>
    <scope>NUCLEOTIDE SEQUENCE [LARGE SCALE GENOMIC DNA]</scope>
    <source>
        <tissue evidence="3">Nenye</tissue>
    </source>
</reference>
<feature type="repeat" description="PPR" evidence="2">
    <location>
        <begin position="205"/>
        <end position="239"/>
    </location>
</feature>
<evidence type="ECO:0000256" key="2">
    <source>
        <dbReference type="PROSITE-ProRule" id="PRU00708"/>
    </source>
</evidence>
<dbReference type="InterPro" id="IPR011990">
    <property type="entry name" value="TPR-like_helical_dom_sf"/>
</dbReference>
<evidence type="ECO:0000313" key="3">
    <source>
        <dbReference type="EMBL" id="KAL3525928.1"/>
    </source>
</evidence>
<gene>
    <name evidence="3" type="ORF">ACH5RR_014300</name>
</gene>
<keyword evidence="4" id="KW-1185">Reference proteome</keyword>
<organism evidence="3 4">
    <name type="scientific">Cinchona calisaya</name>
    <dbReference type="NCBI Taxonomy" id="153742"/>
    <lineage>
        <taxon>Eukaryota</taxon>
        <taxon>Viridiplantae</taxon>
        <taxon>Streptophyta</taxon>
        <taxon>Embryophyta</taxon>
        <taxon>Tracheophyta</taxon>
        <taxon>Spermatophyta</taxon>
        <taxon>Magnoliopsida</taxon>
        <taxon>eudicotyledons</taxon>
        <taxon>Gunneridae</taxon>
        <taxon>Pentapetalae</taxon>
        <taxon>asterids</taxon>
        <taxon>lamiids</taxon>
        <taxon>Gentianales</taxon>
        <taxon>Rubiaceae</taxon>
        <taxon>Cinchonoideae</taxon>
        <taxon>Cinchoneae</taxon>
        <taxon>Cinchona</taxon>
    </lineage>
</organism>
<comment type="caution">
    <text evidence="3">The sequence shown here is derived from an EMBL/GenBank/DDBJ whole genome shotgun (WGS) entry which is preliminary data.</text>
</comment>
<dbReference type="EMBL" id="JBJUIK010000006">
    <property type="protein sequence ID" value="KAL3525928.1"/>
    <property type="molecule type" value="Genomic_DNA"/>
</dbReference>
<feature type="repeat" description="PPR" evidence="2">
    <location>
        <begin position="104"/>
        <end position="138"/>
    </location>
</feature>
<name>A0ABD3A324_9GENT</name>
<dbReference type="AlphaFoldDB" id="A0ABD3A324"/>
<dbReference type="FunFam" id="1.25.40.10:FF:000427">
    <property type="entry name" value="Pentatricopeptide repeat-containing protein chloroplastic"/>
    <property type="match status" value="1"/>
</dbReference>
<evidence type="ECO:0008006" key="5">
    <source>
        <dbReference type="Google" id="ProtNLM"/>
    </source>
</evidence>
<dbReference type="Proteomes" id="UP001630127">
    <property type="component" value="Unassembled WGS sequence"/>
</dbReference>
<keyword evidence="1" id="KW-0677">Repeat</keyword>
<sequence length="427" mass="48624">MPRYWNNLIRAYATSKENSQRKALRVFFEMRSSGAQPNEHTFPFLFKACASVEALHDGRQIHADVLKRGLDANVYVQNTLIHFYGSCKKIVDAYKVFDEMSYRSVVSWNSIFSACIDNSWFGESIDIFLRMRKSGYQPDETTMVILLSACAEIGNLSLGKWIHSQVIVRAMVVNCQLGTSLVDMYGKCGILDYARLVFDRMSDRNVWTWSAMILGLAQHGFAIQALEIFKSMKSCLIDPNYVTFLGVLCACSHAGLVDDGRRFFHDMECVHGIKPMMVHYGAIVDMFGRAGHLKEAYNFILSMPIKADAIIWRTLLSACSIHDVNDYTGLAEKVRRKLLELEPRRSGNLVMVANKYAEVGMWEKAEGLRRSMRDRGLKKMAGESCIEIGGSIFKFFSGNDFQIPNEEIFRLTDRLNLHTRMVLNCQK</sequence>
<dbReference type="InterPro" id="IPR046960">
    <property type="entry name" value="PPR_At4g14850-like_plant"/>
</dbReference>
<dbReference type="InterPro" id="IPR046848">
    <property type="entry name" value="E_motif"/>
</dbReference>
<feature type="repeat" description="PPR" evidence="2">
    <location>
        <begin position="1"/>
        <end position="37"/>
    </location>
</feature>
<dbReference type="NCBIfam" id="TIGR00756">
    <property type="entry name" value="PPR"/>
    <property type="match status" value="3"/>
</dbReference>
<dbReference type="PANTHER" id="PTHR47926">
    <property type="entry name" value="PENTATRICOPEPTIDE REPEAT-CONTAINING PROTEIN"/>
    <property type="match status" value="1"/>
</dbReference>
<dbReference type="Gene3D" id="1.25.40.10">
    <property type="entry name" value="Tetratricopeptide repeat domain"/>
    <property type="match status" value="3"/>
</dbReference>
<dbReference type="InterPro" id="IPR002885">
    <property type="entry name" value="PPR_rpt"/>
</dbReference>
<dbReference type="PANTHER" id="PTHR47926:SF347">
    <property type="entry name" value="PENTATRICOPEPTIDE REPEAT-CONTAINING PROTEIN"/>
    <property type="match status" value="1"/>
</dbReference>
<protein>
    <recommendedName>
        <fullName evidence="5">Pentatricopeptide repeat-containing protein</fullName>
    </recommendedName>
</protein>
<dbReference type="FunFam" id="1.25.40.10:FF:000242">
    <property type="entry name" value="Pentatricopeptide repeat-containing protein"/>
    <property type="match status" value="1"/>
</dbReference>